<organism evidence="1">
    <name type="scientific">bioreactor metagenome</name>
    <dbReference type="NCBI Taxonomy" id="1076179"/>
    <lineage>
        <taxon>unclassified sequences</taxon>
        <taxon>metagenomes</taxon>
        <taxon>ecological metagenomes</taxon>
    </lineage>
</organism>
<evidence type="ECO:0000313" key="1">
    <source>
        <dbReference type="EMBL" id="MPM78906.1"/>
    </source>
</evidence>
<gene>
    <name evidence="1" type="ORF">SDC9_125921</name>
</gene>
<name>A0A645CPB9_9ZZZZ</name>
<accession>A0A645CPB9</accession>
<dbReference type="AlphaFoldDB" id="A0A645CPB9"/>
<protein>
    <submittedName>
        <fullName evidence="1">Uncharacterized protein</fullName>
    </submittedName>
</protein>
<proteinExistence type="predicted"/>
<dbReference type="EMBL" id="VSSQ01028984">
    <property type="protein sequence ID" value="MPM78906.1"/>
    <property type="molecule type" value="Genomic_DNA"/>
</dbReference>
<comment type="caution">
    <text evidence="1">The sequence shown here is derived from an EMBL/GenBank/DDBJ whole genome shotgun (WGS) entry which is preliminary data.</text>
</comment>
<sequence length="187" mass="21129">MNAIDRTAARYRARYGLALFLRIDPETGARSFDLSGVIREGVFSDEETPRRSFRTGGQNAYLDYSAPEKLTAAWENEILREARLAPDELTSPERLWLQEQLKFQIGRIRQEVMEVQTLAAAALQAHFAAHPGAVADPEIRQLLIRINAEKDADARRLLLGELAGRLNAHVRRELNRISAVPMLEELP</sequence>
<reference evidence="1" key="1">
    <citation type="submission" date="2019-08" db="EMBL/GenBank/DDBJ databases">
        <authorList>
            <person name="Kucharzyk K."/>
            <person name="Murdoch R.W."/>
            <person name="Higgins S."/>
            <person name="Loffler F."/>
        </authorList>
    </citation>
    <scope>NUCLEOTIDE SEQUENCE</scope>
</reference>